<dbReference type="Pfam" id="PF16212">
    <property type="entry name" value="PhoLip_ATPase_C"/>
    <property type="match status" value="1"/>
</dbReference>
<keyword evidence="3" id="KW-1185">Reference proteome</keyword>
<organism evidence="2 3">
    <name type="scientific">Saguinus oedipus</name>
    <name type="common">Cotton-top tamarin</name>
    <name type="synonym">Oedipomidas oedipus</name>
    <dbReference type="NCBI Taxonomy" id="9490"/>
    <lineage>
        <taxon>Eukaryota</taxon>
        <taxon>Metazoa</taxon>
        <taxon>Chordata</taxon>
        <taxon>Craniata</taxon>
        <taxon>Vertebrata</taxon>
        <taxon>Euteleostomi</taxon>
        <taxon>Mammalia</taxon>
        <taxon>Eutheria</taxon>
        <taxon>Euarchontoglires</taxon>
        <taxon>Primates</taxon>
        <taxon>Haplorrhini</taxon>
        <taxon>Platyrrhini</taxon>
        <taxon>Cebidae</taxon>
        <taxon>Callitrichinae</taxon>
        <taxon>Saguinus</taxon>
    </lineage>
</organism>
<dbReference type="Proteomes" id="UP001266305">
    <property type="component" value="Unassembled WGS sequence"/>
</dbReference>
<protein>
    <recommendedName>
        <fullName evidence="1">P-type ATPase C-terminal domain-containing protein</fullName>
    </recommendedName>
</protein>
<evidence type="ECO:0000313" key="2">
    <source>
        <dbReference type="EMBL" id="KAK2110169.1"/>
    </source>
</evidence>
<evidence type="ECO:0000313" key="3">
    <source>
        <dbReference type="Proteomes" id="UP001266305"/>
    </source>
</evidence>
<feature type="domain" description="P-type ATPase C-terminal" evidence="1">
    <location>
        <begin position="17"/>
        <end position="53"/>
    </location>
</feature>
<dbReference type="InterPro" id="IPR032630">
    <property type="entry name" value="P_typ_ATPase_c"/>
</dbReference>
<reference evidence="2 3" key="1">
    <citation type="submission" date="2023-05" db="EMBL/GenBank/DDBJ databases">
        <title>B98-5 Cell Line De Novo Hybrid Assembly: An Optical Mapping Approach.</title>
        <authorList>
            <person name="Kananen K."/>
            <person name="Auerbach J.A."/>
            <person name="Kautto E."/>
            <person name="Blachly J.S."/>
        </authorList>
    </citation>
    <scope>NUCLEOTIDE SEQUENCE [LARGE SCALE GENOMIC DNA]</scope>
    <source>
        <strain evidence="2">B95-8</strain>
        <tissue evidence="2">Cell line</tissue>
    </source>
</reference>
<evidence type="ECO:0000259" key="1">
    <source>
        <dbReference type="Pfam" id="PF16212"/>
    </source>
</evidence>
<dbReference type="EMBL" id="JASSZA010000005">
    <property type="protein sequence ID" value="KAK2110169.1"/>
    <property type="molecule type" value="Genomic_DNA"/>
</dbReference>
<sequence length="63" mass="7249">MRRRRSKAGCAPERLAEYSTIYTMFPVFSLVLDKDVKSEVAMLYPELYKDLLKMGCLGWLAGE</sequence>
<gene>
    <name evidence="2" type="ORF">P7K49_009915</name>
</gene>
<comment type="caution">
    <text evidence="2">The sequence shown here is derived from an EMBL/GenBank/DDBJ whole genome shotgun (WGS) entry which is preliminary data.</text>
</comment>
<proteinExistence type="predicted"/>
<accession>A0ABQ9VMQ8</accession>
<name>A0ABQ9VMQ8_SAGOE</name>